<organism evidence="1 2">
    <name type="scientific">Reinekea blandensis MED297</name>
    <dbReference type="NCBI Taxonomy" id="314283"/>
    <lineage>
        <taxon>Bacteria</taxon>
        <taxon>Pseudomonadati</taxon>
        <taxon>Pseudomonadota</taxon>
        <taxon>Gammaproteobacteria</taxon>
        <taxon>Oceanospirillales</taxon>
        <taxon>Saccharospirillaceae</taxon>
        <taxon>Reinekea</taxon>
    </lineage>
</organism>
<dbReference type="AlphaFoldDB" id="A4BBH6"/>
<name>A4BBH6_9GAMM</name>
<accession>A4BBH6</accession>
<comment type="caution">
    <text evidence="1">The sequence shown here is derived from an EMBL/GenBank/DDBJ whole genome shotgun (WGS) entry which is preliminary data.</text>
</comment>
<proteinExistence type="predicted"/>
<dbReference type="EMBL" id="AAOE01000004">
    <property type="protein sequence ID" value="EAR10311.1"/>
    <property type="molecule type" value="Genomic_DNA"/>
</dbReference>
<dbReference type="InterPro" id="IPR043519">
    <property type="entry name" value="NT_sf"/>
</dbReference>
<dbReference type="Proteomes" id="UP000005953">
    <property type="component" value="Unassembled WGS sequence"/>
</dbReference>
<evidence type="ECO:0000313" key="1">
    <source>
        <dbReference type="EMBL" id="EAR10311.1"/>
    </source>
</evidence>
<evidence type="ECO:0008006" key="3">
    <source>
        <dbReference type="Google" id="ProtNLM"/>
    </source>
</evidence>
<dbReference type="CDD" id="cd05403">
    <property type="entry name" value="NT_KNTase_like"/>
    <property type="match status" value="1"/>
</dbReference>
<keyword evidence="2" id="KW-1185">Reference proteome</keyword>
<reference evidence="1 2" key="1">
    <citation type="submission" date="2006-02" db="EMBL/GenBank/DDBJ databases">
        <authorList>
            <person name="Pinhassi J."/>
            <person name="Pedros-Alio C."/>
            <person name="Ferriera S."/>
            <person name="Johnson J."/>
            <person name="Kravitz S."/>
            <person name="Halpern A."/>
            <person name="Remington K."/>
            <person name="Beeson K."/>
            <person name="Tran B."/>
            <person name="Rogers Y.-H."/>
            <person name="Friedman R."/>
            <person name="Venter J.C."/>
        </authorList>
    </citation>
    <scope>NUCLEOTIDE SEQUENCE [LARGE SCALE GENOMIC DNA]</scope>
    <source>
        <strain evidence="1 2">MED297</strain>
    </source>
</reference>
<dbReference type="OrthoDB" id="9808659at2"/>
<dbReference type="HOGENOM" id="CLU_062607_0_0_6"/>
<dbReference type="SUPFAM" id="SSF81301">
    <property type="entry name" value="Nucleotidyltransferase"/>
    <property type="match status" value="1"/>
</dbReference>
<sequence length="349" mass="39799">MRFSLSLPEREQSLLNALITRVEQRFEDTVDLIAVYGSRVTGGAHHLSDLDVFFVPTNTGDTEPMLAFIHQGIGHDFWPINWHQLIAMSEFEDARVAILADAQLVYSRHPDCTHRFQDLKRRLDCILTQPDNGHLRWRLHAVMNDINGLLYQLIQLDELMAIKPLALDVFDECLRVVCYWNQRYCRGGAHWLVDLARCAEVPPALKEHYLRVFDSGNADDIIRVTVAAFRQLQHWLQDHQAEPQGVEPASGLCGAYEEMLSVFNKLSYAVSIEDAVAAFYAAKQIDRDLSEIFGAFCRDQSIPVLTVHTNSLPQLASMAEQIQRQLLQWLQSHNVPLCRIAEPSELLDL</sequence>
<dbReference type="RefSeq" id="WP_008046482.1">
    <property type="nucleotide sequence ID" value="NZ_CH724153.1"/>
</dbReference>
<dbReference type="STRING" id="314283.MED297_00780"/>
<protein>
    <recommendedName>
        <fullName evidence="3">Polymerase nucleotidyl transferase domain-containing protein</fullName>
    </recommendedName>
</protein>
<evidence type="ECO:0000313" key="2">
    <source>
        <dbReference type="Proteomes" id="UP000005953"/>
    </source>
</evidence>
<gene>
    <name evidence="1" type="ORF">MED297_00780</name>
</gene>
<dbReference type="Gene3D" id="3.30.460.10">
    <property type="entry name" value="Beta Polymerase, domain 2"/>
    <property type="match status" value="1"/>
</dbReference>